<comment type="caution">
    <text evidence="11">The sequence shown here is derived from an EMBL/GenBank/DDBJ whole genome shotgun (WGS) entry which is preliminary data.</text>
</comment>
<evidence type="ECO:0000256" key="9">
    <source>
        <dbReference type="RuleBase" id="RU000454"/>
    </source>
</evidence>
<protein>
    <recommendedName>
        <fullName evidence="10">Peptidase A1 domain-containing protein</fullName>
    </recommendedName>
</protein>
<dbReference type="GO" id="GO:0004190">
    <property type="term" value="F:aspartic-type endopeptidase activity"/>
    <property type="evidence" value="ECO:0007669"/>
    <property type="project" value="UniProtKB-KW"/>
</dbReference>
<keyword evidence="4 9" id="KW-0378">Hydrolase</keyword>
<feature type="disulfide bond" evidence="8">
    <location>
        <begin position="203"/>
        <end position="207"/>
    </location>
</feature>
<evidence type="ECO:0000313" key="11">
    <source>
        <dbReference type="EMBL" id="KAL1131358.1"/>
    </source>
</evidence>
<evidence type="ECO:0000256" key="3">
    <source>
        <dbReference type="ARBA" id="ARBA00022750"/>
    </source>
</evidence>
<feature type="disulfide bond" evidence="8">
    <location>
        <begin position="38"/>
        <end position="45"/>
    </location>
</feature>
<dbReference type="InterPro" id="IPR001969">
    <property type="entry name" value="Aspartic_peptidase_AS"/>
</dbReference>
<gene>
    <name evidence="11" type="ORF">AAG570_010976</name>
</gene>
<comment type="similarity">
    <text evidence="1 9">Belongs to the peptidase A1 family.</text>
</comment>
<feature type="domain" description="Peptidase A1" evidence="10">
    <location>
        <begin position="7"/>
        <end position="322"/>
    </location>
</feature>
<dbReference type="PANTHER" id="PTHR47966:SF51">
    <property type="entry name" value="BETA-SITE APP-CLEAVING ENZYME, ISOFORM A-RELATED"/>
    <property type="match status" value="1"/>
</dbReference>
<keyword evidence="2 9" id="KW-0645">Protease</keyword>
<proteinExistence type="inferred from homology"/>
<dbReference type="PANTHER" id="PTHR47966">
    <property type="entry name" value="BETA-SITE APP-CLEAVING ENZYME, ISOFORM A-RELATED"/>
    <property type="match status" value="1"/>
</dbReference>
<reference evidence="11 12" key="1">
    <citation type="submission" date="2024-07" db="EMBL/GenBank/DDBJ databases">
        <title>Chromosome-level genome assembly of the water stick insect Ranatra chinensis (Heteroptera: Nepidae).</title>
        <authorList>
            <person name="Liu X."/>
        </authorList>
    </citation>
    <scope>NUCLEOTIDE SEQUENCE [LARGE SCALE GENOMIC DNA]</scope>
    <source>
        <strain evidence="11">Cailab_2021Rc</strain>
        <tissue evidence="11">Muscle</tissue>
    </source>
</reference>
<dbReference type="GO" id="GO:0006508">
    <property type="term" value="P:proteolysis"/>
    <property type="evidence" value="ECO:0007669"/>
    <property type="project" value="UniProtKB-KW"/>
</dbReference>
<dbReference type="PROSITE" id="PS51767">
    <property type="entry name" value="PEPTIDASE_A1"/>
    <property type="match status" value="1"/>
</dbReference>
<evidence type="ECO:0000256" key="6">
    <source>
        <dbReference type="ARBA" id="ARBA00023180"/>
    </source>
</evidence>
<evidence type="ECO:0000256" key="4">
    <source>
        <dbReference type="ARBA" id="ARBA00022801"/>
    </source>
</evidence>
<feature type="active site" evidence="7">
    <location>
        <position position="212"/>
    </location>
</feature>
<feature type="active site" evidence="7">
    <location>
        <position position="25"/>
    </location>
</feature>
<keyword evidence="5 8" id="KW-1015">Disulfide bond</keyword>
<evidence type="ECO:0000313" key="12">
    <source>
        <dbReference type="Proteomes" id="UP001558652"/>
    </source>
</evidence>
<dbReference type="InterPro" id="IPR033121">
    <property type="entry name" value="PEPTIDASE_A1"/>
</dbReference>
<name>A0ABD0YJ98_9HEMI</name>
<dbReference type="Gene3D" id="2.60.40.1960">
    <property type="match status" value="1"/>
</dbReference>
<dbReference type="PRINTS" id="PR00792">
    <property type="entry name" value="PEPSIN"/>
</dbReference>
<dbReference type="Proteomes" id="UP001558652">
    <property type="component" value="Unassembled WGS sequence"/>
</dbReference>
<evidence type="ECO:0000256" key="8">
    <source>
        <dbReference type="PIRSR" id="PIRSR601461-2"/>
    </source>
</evidence>
<dbReference type="PROSITE" id="PS00141">
    <property type="entry name" value="ASP_PROTEASE"/>
    <property type="match status" value="2"/>
</dbReference>
<dbReference type="InterPro" id="IPR001461">
    <property type="entry name" value="Aspartic_peptidase_A1"/>
</dbReference>
<feature type="disulfide bond" evidence="8">
    <location>
        <begin position="245"/>
        <end position="282"/>
    </location>
</feature>
<evidence type="ECO:0000256" key="2">
    <source>
        <dbReference type="ARBA" id="ARBA00022670"/>
    </source>
</evidence>
<keyword evidence="12" id="KW-1185">Reference proteome</keyword>
<dbReference type="Gene3D" id="2.40.70.10">
    <property type="entry name" value="Acid Proteases"/>
    <property type="match status" value="2"/>
</dbReference>
<sequence length="325" mass="35757">MNFQAQYYGEISLGTPEQVFKVIFDTGSSNLWVASHKCSWLNLACWTHKTYNSDKSSSFVKNGTNIELRYVSGSMTGFLSTDVLKVGDIVIPDQTFAEAVKEPGISFVFAKFDGILGLAFPNLAVAGVNPPVFNMIKEKLIPEGLFSVFLNRDVNNEEGGEIVFGGLNNERFIETSMNYVNLSRKGYWQFDMESISVGEGKACEKGCQGVADTGTSLIIGPTKEVEVINNKIGVQGFGGVGVVDCSKIDSLPPVTFRINGQDYTLEAKDYIVKFKILWNTACVSGFMGMDVKPGEAFWILGDVFLGKYYTVFDVKNERVGFANLK</sequence>
<evidence type="ECO:0000259" key="10">
    <source>
        <dbReference type="PROSITE" id="PS51767"/>
    </source>
</evidence>
<dbReference type="InterPro" id="IPR021109">
    <property type="entry name" value="Peptidase_aspartic_dom_sf"/>
</dbReference>
<dbReference type="Pfam" id="PF00026">
    <property type="entry name" value="Asp"/>
    <property type="match status" value="1"/>
</dbReference>
<keyword evidence="6" id="KW-0325">Glycoprotein</keyword>
<dbReference type="SUPFAM" id="SSF50630">
    <property type="entry name" value="Acid proteases"/>
    <property type="match status" value="1"/>
</dbReference>
<dbReference type="FunFam" id="2.40.70.10:FF:000004">
    <property type="entry name" value="Pepsin A"/>
    <property type="match status" value="1"/>
</dbReference>
<evidence type="ECO:0000256" key="5">
    <source>
        <dbReference type="ARBA" id="ARBA00023157"/>
    </source>
</evidence>
<dbReference type="EMBL" id="JBFDAA010000006">
    <property type="protein sequence ID" value="KAL1131358.1"/>
    <property type="molecule type" value="Genomic_DNA"/>
</dbReference>
<organism evidence="11 12">
    <name type="scientific">Ranatra chinensis</name>
    <dbReference type="NCBI Taxonomy" id="642074"/>
    <lineage>
        <taxon>Eukaryota</taxon>
        <taxon>Metazoa</taxon>
        <taxon>Ecdysozoa</taxon>
        <taxon>Arthropoda</taxon>
        <taxon>Hexapoda</taxon>
        <taxon>Insecta</taxon>
        <taxon>Pterygota</taxon>
        <taxon>Neoptera</taxon>
        <taxon>Paraneoptera</taxon>
        <taxon>Hemiptera</taxon>
        <taxon>Heteroptera</taxon>
        <taxon>Panheteroptera</taxon>
        <taxon>Nepomorpha</taxon>
        <taxon>Nepidae</taxon>
        <taxon>Ranatrinae</taxon>
        <taxon>Ranatra</taxon>
    </lineage>
</organism>
<keyword evidence="3 9" id="KW-0064">Aspartyl protease</keyword>
<dbReference type="FunFam" id="2.40.70.10:FF:000002">
    <property type="entry name" value="Vacuolar aspartic proteinase"/>
    <property type="match status" value="1"/>
</dbReference>
<evidence type="ECO:0000256" key="1">
    <source>
        <dbReference type="ARBA" id="ARBA00007447"/>
    </source>
</evidence>
<evidence type="ECO:0000256" key="7">
    <source>
        <dbReference type="PIRSR" id="PIRSR601461-1"/>
    </source>
</evidence>
<dbReference type="AlphaFoldDB" id="A0ABD0YJ98"/>
<accession>A0ABD0YJ98</accession>